<dbReference type="OrthoDB" id="6890552at2"/>
<dbReference type="InterPro" id="IPR005569">
    <property type="entry name" value="Arc_DNA-bd_dom"/>
</dbReference>
<organism evidence="4 5">
    <name type="scientific">Devosia geojensis</name>
    <dbReference type="NCBI Taxonomy" id="443610"/>
    <lineage>
        <taxon>Bacteria</taxon>
        <taxon>Pseudomonadati</taxon>
        <taxon>Pseudomonadota</taxon>
        <taxon>Alphaproteobacteria</taxon>
        <taxon>Hyphomicrobiales</taxon>
        <taxon>Devosiaceae</taxon>
        <taxon>Devosia</taxon>
    </lineage>
</organism>
<dbReference type="EMBL" id="JZEX01000081">
    <property type="protein sequence ID" value="KKB12388.1"/>
    <property type="molecule type" value="Genomic_DNA"/>
</dbReference>
<feature type="domain" description="Arc-like DNA binding" evidence="3">
    <location>
        <begin position="6"/>
        <end position="50"/>
    </location>
</feature>
<sequence length="173" mass="20028">MAQPKQTDPQFKLRLTPDLKAQIEGAAQQNNRSMNAEIVARLESSFQQDTAALREATLVAESLRKNLTEKIENYDKLLSSLTKRTQILDKREAALDEREFELSMEIDNKLAEREHELEKEYEALMERARQRWEQADEYAGFTIARERQFIETIKALTGKEPPPAEPVPPTRKK</sequence>
<comment type="caution">
    <text evidence="4">The sequence shown here is derived from an EMBL/GenBank/DDBJ whole genome shotgun (WGS) entry which is preliminary data.</text>
</comment>
<keyword evidence="1" id="KW-0175">Coiled coil</keyword>
<dbReference type="Gene3D" id="1.10.1220.10">
    <property type="entry name" value="Met repressor-like"/>
    <property type="match status" value="1"/>
</dbReference>
<dbReference type="RefSeq" id="WP_046107978.1">
    <property type="nucleotide sequence ID" value="NZ_JZEX01000081.1"/>
</dbReference>
<feature type="compositionally biased region" description="Pro residues" evidence="2">
    <location>
        <begin position="160"/>
        <end position="173"/>
    </location>
</feature>
<gene>
    <name evidence="4" type="ORF">VE25_07500</name>
</gene>
<dbReference type="SUPFAM" id="SSF47598">
    <property type="entry name" value="Ribbon-helix-helix"/>
    <property type="match status" value="1"/>
</dbReference>
<dbReference type="GO" id="GO:0006355">
    <property type="term" value="P:regulation of DNA-templated transcription"/>
    <property type="evidence" value="ECO:0007669"/>
    <property type="project" value="InterPro"/>
</dbReference>
<protein>
    <recommendedName>
        <fullName evidence="3">Arc-like DNA binding domain-containing protein</fullName>
    </recommendedName>
</protein>
<evidence type="ECO:0000313" key="4">
    <source>
        <dbReference type="EMBL" id="KKB12388.1"/>
    </source>
</evidence>
<accession>A0A0F5FU80</accession>
<evidence type="ECO:0000256" key="2">
    <source>
        <dbReference type="SAM" id="MobiDB-lite"/>
    </source>
</evidence>
<feature type="coiled-coil region" evidence="1">
    <location>
        <begin position="53"/>
        <end position="131"/>
    </location>
</feature>
<dbReference type="Pfam" id="PF03869">
    <property type="entry name" value="Arc"/>
    <property type="match status" value="1"/>
</dbReference>
<dbReference type="GO" id="GO:0003677">
    <property type="term" value="F:DNA binding"/>
    <property type="evidence" value="ECO:0007669"/>
    <property type="project" value="InterPro"/>
</dbReference>
<keyword evidence="5" id="KW-1185">Reference proteome</keyword>
<reference evidence="4 5" key="1">
    <citation type="submission" date="2015-03" db="EMBL/GenBank/DDBJ databases">
        <authorList>
            <person name="Hassan Y.I."/>
            <person name="Lepp D."/>
            <person name="Li X.-Z."/>
            <person name="Zhou T."/>
        </authorList>
    </citation>
    <scope>NUCLEOTIDE SEQUENCE [LARGE SCALE GENOMIC DNA]</scope>
    <source>
        <strain evidence="4 5">BD-c194</strain>
    </source>
</reference>
<name>A0A0F5FU80_9HYPH</name>
<evidence type="ECO:0000313" key="5">
    <source>
        <dbReference type="Proteomes" id="UP000033632"/>
    </source>
</evidence>
<dbReference type="PATRIC" id="fig|443610.3.peg.4067"/>
<feature type="region of interest" description="Disordered" evidence="2">
    <location>
        <begin position="154"/>
        <end position="173"/>
    </location>
</feature>
<evidence type="ECO:0000259" key="3">
    <source>
        <dbReference type="Pfam" id="PF03869"/>
    </source>
</evidence>
<evidence type="ECO:0000256" key="1">
    <source>
        <dbReference type="SAM" id="Coils"/>
    </source>
</evidence>
<dbReference type="Proteomes" id="UP000033632">
    <property type="component" value="Unassembled WGS sequence"/>
</dbReference>
<dbReference type="InterPro" id="IPR010985">
    <property type="entry name" value="Ribbon_hlx_hlx"/>
</dbReference>
<dbReference type="AlphaFoldDB" id="A0A0F5FU80"/>
<dbReference type="InterPro" id="IPR013321">
    <property type="entry name" value="Arc_rbn_hlx_hlx"/>
</dbReference>
<proteinExistence type="predicted"/>